<comment type="subcellular location">
    <subcellularLocation>
        <location evidence="1">Cell membrane</location>
        <topology evidence="1">Multi-pass membrane protein</topology>
    </subcellularLocation>
</comment>
<dbReference type="RefSeq" id="WP_135997528.1">
    <property type="nucleotide sequence ID" value="NZ_CP071057.1"/>
</dbReference>
<feature type="transmembrane region" description="Helical" evidence="8">
    <location>
        <begin position="45"/>
        <end position="64"/>
    </location>
</feature>
<name>A0A4S2GVY2_9PROT</name>
<protein>
    <recommendedName>
        <fullName evidence="11">Glycosyltransferase family 4 protein</fullName>
    </recommendedName>
</protein>
<dbReference type="InterPro" id="IPR000715">
    <property type="entry name" value="Glycosyl_transferase_4"/>
</dbReference>
<evidence type="ECO:0000313" key="10">
    <source>
        <dbReference type="Proteomes" id="UP000308054"/>
    </source>
</evidence>
<keyword evidence="6 8" id="KW-0472">Membrane</keyword>
<organism evidence="9 10">
    <name type="scientific">Marinicauda algicola</name>
    <dbReference type="NCBI Taxonomy" id="2029849"/>
    <lineage>
        <taxon>Bacteria</taxon>
        <taxon>Pseudomonadati</taxon>
        <taxon>Pseudomonadota</taxon>
        <taxon>Alphaproteobacteria</taxon>
        <taxon>Maricaulales</taxon>
        <taxon>Maricaulaceae</taxon>
        <taxon>Marinicauda</taxon>
    </lineage>
</organism>
<dbReference type="GO" id="GO:0071555">
    <property type="term" value="P:cell wall organization"/>
    <property type="evidence" value="ECO:0007669"/>
    <property type="project" value="TreeGrafter"/>
</dbReference>
<evidence type="ECO:0000256" key="7">
    <source>
        <dbReference type="PIRSR" id="PIRSR600715-1"/>
    </source>
</evidence>
<keyword evidence="4 8" id="KW-0812">Transmembrane</keyword>
<keyword evidence="7" id="KW-0460">Magnesium</keyword>
<feature type="binding site" evidence="7">
    <location>
        <position position="209"/>
    </location>
    <ligand>
        <name>Mg(2+)</name>
        <dbReference type="ChEBI" id="CHEBI:18420"/>
    </ligand>
</feature>
<dbReference type="Proteomes" id="UP000308054">
    <property type="component" value="Unassembled WGS sequence"/>
</dbReference>
<dbReference type="PANTHER" id="PTHR22926:SF3">
    <property type="entry name" value="UNDECAPRENYL-PHOSPHATE ALPHA-N-ACETYLGLUCOSAMINYL 1-PHOSPHATE TRANSFERASE"/>
    <property type="match status" value="1"/>
</dbReference>
<evidence type="ECO:0000313" key="9">
    <source>
        <dbReference type="EMBL" id="TGY87225.1"/>
    </source>
</evidence>
<evidence type="ECO:0000256" key="1">
    <source>
        <dbReference type="ARBA" id="ARBA00004651"/>
    </source>
</evidence>
<feature type="transmembrane region" description="Helical" evidence="8">
    <location>
        <begin position="126"/>
        <end position="149"/>
    </location>
</feature>
<dbReference type="PANTHER" id="PTHR22926">
    <property type="entry name" value="PHOSPHO-N-ACETYLMURAMOYL-PENTAPEPTIDE-TRANSFERASE"/>
    <property type="match status" value="1"/>
</dbReference>
<dbReference type="GO" id="GO:0016780">
    <property type="term" value="F:phosphotransferase activity, for other substituted phosphate groups"/>
    <property type="evidence" value="ECO:0007669"/>
    <property type="project" value="InterPro"/>
</dbReference>
<feature type="transmembrane region" description="Helical" evidence="8">
    <location>
        <begin position="180"/>
        <end position="198"/>
    </location>
</feature>
<sequence length="340" mass="34234">MSAVLFLAGGVSLVVSLAVSYLALKGGVLDFPEHRSLHSTPTPRSGGLGLLAGAGAGALAILAAPVGAGTFAAVLAFAGACGLLGFLDDLKGLSGPLKFAVLALLCLAFAVIEPVRWLAVTREAGLVLPWILGLLGSALFLFTVVNAVNFMDGADAMLAAVLVPAGAALALAGLVTGVSAAAIAGALLAGGLIGFLAFNRPPARVFAGDAGSLAAGALYAGGALAMAGKGLPGSLWLAPLFVLPFLADVLLTLARRARHGRLRLTAHSEHAYQRLIKAGWSHRRAAVAYAGLTFACAAAGLIAAQGPDWAPFAVFWTCAAMLMALYLWAGRYAGARGVDV</sequence>
<feature type="transmembrane region" description="Helical" evidence="8">
    <location>
        <begin position="234"/>
        <end position="254"/>
    </location>
</feature>
<accession>A0A4S2GVY2</accession>
<feature type="transmembrane region" description="Helical" evidence="8">
    <location>
        <begin position="309"/>
        <end position="329"/>
    </location>
</feature>
<evidence type="ECO:0000256" key="4">
    <source>
        <dbReference type="ARBA" id="ARBA00022692"/>
    </source>
</evidence>
<keyword evidence="5 8" id="KW-1133">Transmembrane helix</keyword>
<keyword evidence="10" id="KW-1185">Reference proteome</keyword>
<dbReference type="Pfam" id="PF00953">
    <property type="entry name" value="Glycos_transf_4"/>
    <property type="match status" value="1"/>
</dbReference>
<keyword evidence="2" id="KW-1003">Cell membrane</keyword>
<keyword evidence="3" id="KW-0808">Transferase</keyword>
<dbReference type="GO" id="GO:0046872">
    <property type="term" value="F:metal ion binding"/>
    <property type="evidence" value="ECO:0007669"/>
    <property type="project" value="UniProtKB-KW"/>
</dbReference>
<feature type="transmembrane region" description="Helical" evidence="8">
    <location>
        <begin position="6"/>
        <end position="24"/>
    </location>
</feature>
<proteinExistence type="predicted"/>
<evidence type="ECO:0000256" key="3">
    <source>
        <dbReference type="ARBA" id="ARBA00022679"/>
    </source>
</evidence>
<dbReference type="AlphaFoldDB" id="A0A4S2GVY2"/>
<dbReference type="EMBL" id="SRXW01000007">
    <property type="protein sequence ID" value="TGY87225.1"/>
    <property type="molecule type" value="Genomic_DNA"/>
</dbReference>
<evidence type="ECO:0000256" key="5">
    <source>
        <dbReference type="ARBA" id="ARBA00022989"/>
    </source>
</evidence>
<evidence type="ECO:0000256" key="8">
    <source>
        <dbReference type="SAM" id="Phobius"/>
    </source>
</evidence>
<comment type="cofactor">
    <cofactor evidence="7">
        <name>Mg(2+)</name>
        <dbReference type="ChEBI" id="CHEBI:18420"/>
    </cofactor>
</comment>
<dbReference type="OrthoDB" id="9783652at2"/>
<comment type="caution">
    <text evidence="9">The sequence shown here is derived from an EMBL/GenBank/DDBJ whole genome shotgun (WGS) entry which is preliminary data.</text>
</comment>
<feature type="transmembrane region" description="Helical" evidence="8">
    <location>
        <begin position="210"/>
        <end position="228"/>
    </location>
</feature>
<keyword evidence="7" id="KW-0479">Metal-binding</keyword>
<reference evidence="9 10" key="1">
    <citation type="journal article" date="2017" name="Int. J. Syst. Evol. Microbiol.">
        <title>Marinicauda algicola sp. nov., isolated from a marine red alga Rhodosorus marinus.</title>
        <authorList>
            <person name="Jeong S.E."/>
            <person name="Jeon S.H."/>
            <person name="Chun B.H."/>
            <person name="Kim D.W."/>
            <person name="Jeon C.O."/>
        </authorList>
    </citation>
    <scope>NUCLEOTIDE SEQUENCE [LARGE SCALE GENOMIC DNA]</scope>
    <source>
        <strain evidence="9 10">JCM 31718</strain>
    </source>
</reference>
<gene>
    <name evidence="9" type="ORF">E5163_16020</name>
</gene>
<dbReference type="GO" id="GO:0005886">
    <property type="term" value="C:plasma membrane"/>
    <property type="evidence" value="ECO:0007669"/>
    <property type="project" value="UniProtKB-SubCell"/>
</dbReference>
<evidence type="ECO:0000256" key="2">
    <source>
        <dbReference type="ARBA" id="ARBA00022475"/>
    </source>
</evidence>
<feature type="transmembrane region" description="Helical" evidence="8">
    <location>
        <begin position="99"/>
        <end position="120"/>
    </location>
</feature>
<feature type="transmembrane region" description="Helical" evidence="8">
    <location>
        <begin position="286"/>
        <end position="303"/>
    </location>
</feature>
<feature type="transmembrane region" description="Helical" evidence="8">
    <location>
        <begin position="70"/>
        <end position="87"/>
    </location>
</feature>
<feature type="binding site" evidence="7">
    <location>
        <position position="149"/>
    </location>
    <ligand>
        <name>Mg(2+)</name>
        <dbReference type="ChEBI" id="CHEBI:18420"/>
    </ligand>
</feature>
<dbReference type="GO" id="GO:0009103">
    <property type="term" value="P:lipopolysaccharide biosynthetic process"/>
    <property type="evidence" value="ECO:0007669"/>
    <property type="project" value="TreeGrafter"/>
</dbReference>
<evidence type="ECO:0000256" key="6">
    <source>
        <dbReference type="ARBA" id="ARBA00023136"/>
    </source>
</evidence>
<evidence type="ECO:0008006" key="11">
    <source>
        <dbReference type="Google" id="ProtNLM"/>
    </source>
</evidence>
<dbReference type="GO" id="GO:0044038">
    <property type="term" value="P:cell wall macromolecule biosynthetic process"/>
    <property type="evidence" value="ECO:0007669"/>
    <property type="project" value="TreeGrafter"/>
</dbReference>